<keyword evidence="3 6" id="KW-0812">Transmembrane</keyword>
<evidence type="ECO:0000259" key="7">
    <source>
        <dbReference type="PROSITE" id="PS50850"/>
    </source>
</evidence>
<dbReference type="EMBL" id="JAGGJZ010000006">
    <property type="protein sequence ID" value="MBP1890354.1"/>
    <property type="molecule type" value="Genomic_DNA"/>
</dbReference>
<feature type="transmembrane region" description="Helical" evidence="6">
    <location>
        <begin position="406"/>
        <end position="424"/>
    </location>
</feature>
<keyword evidence="5 6" id="KW-0472">Membrane</keyword>
<dbReference type="Gene3D" id="1.20.1250.20">
    <property type="entry name" value="MFS general substrate transporter like domains"/>
    <property type="match status" value="1"/>
</dbReference>
<feature type="transmembrane region" description="Helical" evidence="6">
    <location>
        <begin position="439"/>
        <end position="459"/>
    </location>
</feature>
<evidence type="ECO:0000256" key="5">
    <source>
        <dbReference type="ARBA" id="ARBA00023136"/>
    </source>
</evidence>
<dbReference type="PANTHER" id="PTHR23520:SF5">
    <property type="entry name" value="TRANSPORTER, PUTATIVE (AFU_ORTHOLOGUE AFUA_3G04000)-RELATED"/>
    <property type="match status" value="1"/>
</dbReference>
<feature type="transmembrane region" description="Helical" evidence="6">
    <location>
        <begin position="225"/>
        <end position="244"/>
    </location>
</feature>
<evidence type="ECO:0000256" key="2">
    <source>
        <dbReference type="ARBA" id="ARBA00022448"/>
    </source>
</evidence>
<comment type="caution">
    <text evidence="8">The sequence shown here is derived from an EMBL/GenBank/DDBJ whole genome shotgun (WGS) entry which is preliminary data.</text>
</comment>
<dbReference type="InterPro" id="IPR011701">
    <property type="entry name" value="MFS"/>
</dbReference>
<feature type="transmembrane region" description="Helical" evidence="6">
    <location>
        <begin position="105"/>
        <end position="122"/>
    </location>
</feature>
<feature type="transmembrane region" description="Helical" evidence="6">
    <location>
        <begin position="338"/>
        <end position="358"/>
    </location>
</feature>
<evidence type="ECO:0000256" key="6">
    <source>
        <dbReference type="SAM" id="Phobius"/>
    </source>
</evidence>
<name>A0ABS4F2A0_9CLOT</name>
<protein>
    <submittedName>
        <fullName evidence="8">MFS family permease</fullName>
    </submittedName>
</protein>
<feature type="transmembrane region" description="Helical" evidence="6">
    <location>
        <begin position="364"/>
        <end position="385"/>
    </location>
</feature>
<dbReference type="PROSITE" id="PS50850">
    <property type="entry name" value="MFS"/>
    <property type="match status" value="1"/>
</dbReference>
<feature type="transmembrane region" description="Helical" evidence="6">
    <location>
        <begin position="312"/>
        <end position="331"/>
    </location>
</feature>
<evidence type="ECO:0000256" key="1">
    <source>
        <dbReference type="ARBA" id="ARBA00004651"/>
    </source>
</evidence>
<comment type="subcellular location">
    <subcellularLocation>
        <location evidence="1">Cell membrane</location>
        <topology evidence="1">Multi-pass membrane protein</topology>
    </subcellularLocation>
</comment>
<evidence type="ECO:0000256" key="3">
    <source>
        <dbReference type="ARBA" id="ARBA00022692"/>
    </source>
</evidence>
<accession>A0ABS4F2A0</accession>
<feature type="transmembrane region" description="Helical" evidence="6">
    <location>
        <begin position="79"/>
        <end position="98"/>
    </location>
</feature>
<sequence>MNNIKNSKKSSSEKNLSSSSNGNLIDFFTSNDPTWDKRWKYNCVIFILSYIFMGAVTGITNDAFISYLNLTVPDVVKALPTYTSIATLIIAGILLLIHKLGYKKVILSAPIILIIALLSCIYSRNTIIIMIANILVTIGAALFDFIYPLMFTSYTPSDKRVSMFSKVMYANLISQSLLTFFDGKIVVWKFSKLLDLSYDNAAILSEHQNEMNSFQLNAYTSSYTFVLWIAIIFTLLALICLFFLKEKVEDYRETEEELKERKASNKFDIKIFFNKYIIMWIVIFSIIRFGALLVTPYFPIYLNNFLHISRGTVSTIITLQTIAMVLGFLVAPYLEKKLGSIVTIVITLLGCVPLMLLMANGAMFTSNVALIIGAILFLRSGFANASNPIQQSLPLTFVPKNLKPTFSSLLLLVNSIVGIFAGIYTKNSLLVNNSGYSKAYYIAGVLYTIAMILLLVLFTKKYNRSFSKKDEEKQN</sequence>
<dbReference type="SUPFAM" id="SSF103473">
    <property type="entry name" value="MFS general substrate transporter"/>
    <property type="match status" value="1"/>
</dbReference>
<dbReference type="Proteomes" id="UP000783390">
    <property type="component" value="Unassembled WGS sequence"/>
</dbReference>
<reference evidence="8 9" key="1">
    <citation type="submission" date="2021-03" db="EMBL/GenBank/DDBJ databases">
        <title>Genomic Encyclopedia of Type Strains, Phase IV (KMG-IV): sequencing the most valuable type-strain genomes for metagenomic binning, comparative biology and taxonomic classification.</title>
        <authorList>
            <person name="Goeker M."/>
        </authorList>
    </citation>
    <scope>NUCLEOTIDE SEQUENCE [LARGE SCALE GENOMIC DNA]</scope>
    <source>
        <strain evidence="8 9">DSM 3984</strain>
    </source>
</reference>
<feature type="transmembrane region" description="Helical" evidence="6">
    <location>
        <begin position="128"/>
        <end position="147"/>
    </location>
</feature>
<dbReference type="PANTHER" id="PTHR23520">
    <property type="entry name" value="TRANSPORTER, PUTATIVE (AFU_ORTHOLOGUE AFUA_3G04000)-RELATED"/>
    <property type="match status" value="1"/>
</dbReference>
<keyword evidence="2" id="KW-0813">Transport</keyword>
<feature type="domain" description="Major facilitator superfamily (MFS) profile" evidence="7">
    <location>
        <begin position="38"/>
        <end position="462"/>
    </location>
</feature>
<feature type="transmembrane region" description="Helical" evidence="6">
    <location>
        <begin position="276"/>
        <end position="300"/>
    </location>
</feature>
<keyword evidence="9" id="KW-1185">Reference proteome</keyword>
<evidence type="ECO:0000313" key="8">
    <source>
        <dbReference type="EMBL" id="MBP1890354.1"/>
    </source>
</evidence>
<dbReference type="InterPro" id="IPR036259">
    <property type="entry name" value="MFS_trans_sf"/>
</dbReference>
<evidence type="ECO:0000256" key="4">
    <source>
        <dbReference type="ARBA" id="ARBA00022989"/>
    </source>
</evidence>
<organism evidence="8 9">
    <name type="scientific">Clostridium moniliforme</name>
    <dbReference type="NCBI Taxonomy" id="39489"/>
    <lineage>
        <taxon>Bacteria</taxon>
        <taxon>Bacillati</taxon>
        <taxon>Bacillota</taxon>
        <taxon>Clostridia</taxon>
        <taxon>Eubacteriales</taxon>
        <taxon>Clostridiaceae</taxon>
        <taxon>Clostridium</taxon>
    </lineage>
</organism>
<feature type="transmembrane region" description="Helical" evidence="6">
    <location>
        <begin position="41"/>
        <end position="59"/>
    </location>
</feature>
<evidence type="ECO:0000313" key="9">
    <source>
        <dbReference type="Proteomes" id="UP000783390"/>
    </source>
</evidence>
<dbReference type="Pfam" id="PF07690">
    <property type="entry name" value="MFS_1"/>
    <property type="match status" value="1"/>
</dbReference>
<gene>
    <name evidence="8" type="ORF">J2Z53_001949</name>
</gene>
<feature type="transmembrane region" description="Helical" evidence="6">
    <location>
        <begin position="168"/>
        <end position="188"/>
    </location>
</feature>
<proteinExistence type="predicted"/>
<keyword evidence="4 6" id="KW-1133">Transmembrane helix</keyword>
<dbReference type="InterPro" id="IPR020846">
    <property type="entry name" value="MFS_dom"/>
</dbReference>
<dbReference type="RefSeq" id="WP_209797276.1">
    <property type="nucleotide sequence ID" value="NZ_JAGGJZ010000006.1"/>
</dbReference>